<dbReference type="EMBL" id="ACCF01000159">
    <property type="protein sequence ID" value="EEF67192.1"/>
    <property type="molecule type" value="Genomic_DNA"/>
</dbReference>
<dbReference type="Pfam" id="PF00496">
    <property type="entry name" value="SBP_bac_5"/>
    <property type="match status" value="1"/>
</dbReference>
<comment type="similarity">
    <text evidence="2">Belongs to the bacterial solute-binding protein 5 family.</text>
</comment>
<gene>
    <name evidence="8" type="ORF">HOLDEFILI_02664</name>
</gene>
<dbReference type="PANTHER" id="PTHR30290:SF9">
    <property type="entry name" value="OLIGOPEPTIDE-BINDING PROTEIN APPA"/>
    <property type="match status" value="1"/>
</dbReference>
<proteinExistence type="inferred from homology"/>
<dbReference type="InterPro" id="IPR030678">
    <property type="entry name" value="Peptide/Ni-bd"/>
</dbReference>
<dbReference type="GO" id="GO:0015833">
    <property type="term" value="P:peptide transport"/>
    <property type="evidence" value="ECO:0007669"/>
    <property type="project" value="TreeGrafter"/>
</dbReference>
<dbReference type="HOGENOM" id="CLU_017028_8_6_9"/>
<dbReference type="Proteomes" id="UP000005950">
    <property type="component" value="Unassembled WGS sequence"/>
</dbReference>
<keyword evidence="3" id="KW-0813">Transport</keyword>
<feature type="region of interest" description="Disordered" evidence="5">
    <location>
        <begin position="25"/>
        <end position="64"/>
    </location>
</feature>
<dbReference type="InterPro" id="IPR000914">
    <property type="entry name" value="SBP_5_dom"/>
</dbReference>
<reference evidence="8 9" key="1">
    <citation type="submission" date="2008-12" db="EMBL/GenBank/DDBJ databases">
        <authorList>
            <person name="Fulton L."/>
            <person name="Clifton S."/>
            <person name="Fulton B."/>
            <person name="Xu J."/>
            <person name="Minx P."/>
            <person name="Pepin K.H."/>
            <person name="Johnson M."/>
            <person name="Bhonagiri V."/>
            <person name="Nash W.E."/>
            <person name="Mardis E.R."/>
            <person name="Wilson R.K."/>
        </authorList>
    </citation>
    <scope>NUCLEOTIDE SEQUENCE [LARGE SCALE GENOMIC DNA]</scope>
    <source>
        <strain evidence="8 9">DSM 12042</strain>
    </source>
</reference>
<comment type="caution">
    <text evidence="8">The sequence shown here is derived from an EMBL/GenBank/DDBJ whole genome shotgun (WGS) entry which is preliminary data.</text>
</comment>
<dbReference type="STRING" id="545696.HOLDEFILI_02664"/>
<feature type="chain" id="PRO_5038412896" evidence="6">
    <location>
        <begin position="23"/>
        <end position="534"/>
    </location>
</feature>
<accession>B9YA07</accession>
<evidence type="ECO:0000259" key="7">
    <source>
        <dbReference type="Pfam" id="PF00496"/>
    </source>
</evidence>
<dbReference type="PIRSF" id="PIRSF002741">
    <property type="entry name" value="MppA"/>
    <property type="match status" value="1"/>
</dbReference>
<dbReference type="Gene3D" id="3.40.190.10">
    <property type="entry name" value="Periplasmic binding protein-like II"/>
    <property type="match status" value="1"/>
</dbReference>
<evidence type="ECO:0000256" key="5">
    <source>
        <dbReference type="SAM" id="MobiDB-lite"/>
    </source>
</evidence>
<evidence type="ECO:0000256" key="2">
    <source>
        <dbReference type="ARBA" id="ARBA00005695"/>
    </source>
</evidence>
<dbReference type="RefSeq" id="WP_006059829.1">
    <property type="nucleotide sequence ID" value="NZ_GG657558.1"/>
</dbReference>
<dbReference type="InterPro" id="IPR023765">
    <property type="entry name" value="SBP_5_CS"/>
</dbReference>
<feature type="signal peptide" evidence="6">
    <location>
        <begin position="1"/>
        <end position="22"/>
    </location>
</feature>
<dbReference type="PANTHER" id="PTHR30290">
    <property type="entry name" value="PERIPLASMIC BINDING COMPONENT OF ABC TRANSPORTER"/>
    <property type="match status" value="1"/>
</dbReference>
<dbReference type="InterPro" id="IPR039424">
    <property type="entry name" value="SBP_5"/>
</dbReference>
<feature type="domain" description="Solute-binding protein family 5" evidence="7">
    <location>
        <begin position="88"/>
        <end position="433"/>
    </location>
</feature>
<evidence type="ECO:0000256" key="3">
    <source>
        <dbReference type="ARBA" id="ARBA00022448"/>
    </source>
</evidence>
<dbReference type="eggNOG" id="COG0747">
    <property type="taxonomic scope" value="Bacteria"/>
</dbReference>
<evidence type="ECO:0000313" key="8">
    <source>
        <dbReference type="EMBL" id="EEF67192.1"/>
    </source>
</evidence>
<organism evidence="8 9">
    <name type="scientific">Holdemania filiformis DSM 12042</name>
    <dbReference type="NCBI Taxonomy" id="545696"/>
    <lineage>
        <taxon>Bacteria</taxon>
        <taxon>Bacillati</taxon>
        <taxon>Bacillota</taxon>
        <taxon>Erysipelotrichia</taxon>
        <taxon>Erysipelotrichales</taxon>
        <taxon>Erysipelotrichaceae</taxon>
        <taxon>Holdemania</taxon>
    </lineage>
</organism>
<evidence type="ECO:0000256" key="4">
    <source>
        <dbReference type="ARBA" id="ARBA00022729"/>
    </source>
</evidence>
<evidence type="ECO:0000256" key="1">
    <source>
        <dbReference type="ARBA" id="ARBA00004193"/>
    </source>
</evidence>
<dbReference type="Gene3D" id="3.90.76.10">
    <property type="entry name" value="Dipeptide-binding Protein, Domain 1"/>
    <property type="match status" value="1"/>
</dbReference>
<dbReference type="AlphaFoldDB" id="B9YA07"/>
<dbReference type="Gene3D" id="3.10.105.10">
    <property type="entry name" value="Dipeptide-binding Protein, Domain 3"/>
    <property type="match status" value="1"/>
</dbReference>
<protein>
    <submittedName>
        <fullName evidence="8">ABC transporter, substrate-binding protein, family 5</fullName>
    </submittedName>
</protein>
<reference evidence="8 9" key="2">
    <citation type="submission" date="2009-02" db="EMBL/GenBank/DDBJ databases">
        <title>Draft genome sequence of Holdemania filiformis DSM 12042.</title>
        <authorList>
            <person name="Sudarsanam P."/>
            <person name="Ley R."/>
            <person name="Guruge J."/>
            <person name="Turnbaugh P.J."/>
            <person name="Mahowald M."/>
            <person name="Liep D."/>
            <person name="Gordon J."/>
        </authorList>
    </citation>
    <scope>NUCLEOTIDE SEQUENCE [LARGE SCALE GENOMIC DNA]</scope>
    <source>
        <strain evidence="8 9">DSM 12042</strain>
    </source>
</reference>
<dbReference type="GO" id="GO:0043190">
    <property type="term" value="C:ATP-binding cassette (ABC) transporter complex"/>
    <property type="evidence" value="ECO:0007669"/>
    <property type="project" value="InterPro"/>
</dbReference>
<dbReference type="PROSITE" id="PS51257">
    <property type="entry name" value="PROKAR_LIPOPROTEIN"/>
    <property type="match status" value="1"/>
</dbReference>
<dbReference type="GO" id="GO:1904680">
    <property type="term" value="F:peptide transmembrane transporter activity"/>
    <property type="evidence" value="ECO:0007669"/>
    <property type="project" value="TreeGrafter"/>
</dbReference>
<dbReference type="OrthoDB" id="9772924at2"/>
<sequence length="534" mass="59854">MKKLFQSVLVMLCLALTLTGCAGGGTASPKPENEEQPSGEPVQGGTYVMRSHGDPNSFNPNMKTDDLQLPATYNIFNRLVKMTVDNHVVPDLATDWEFSEDGMELTFNLRENVKWHDGEPFTSNDVVWTFTKVLEEGYQSNTLNMIDSVTADGDYKAVFHLKQPDASVVSVLSWLGTWIMPAHLYEGTDWTQNEHNMHPIGTGPFKFVKYTPGVSIEMERNEDYWDGAPYLDKLIISIIPDASTAYQSYLNGEVDDMQSGVPTSDLQELIDDPEHYNVYQYVSSSRTYLSFNIGEDNPFHDVRVRQAVDLAVDRQAVLDKAAKGFGAVSEYYISPMYPWALNDDAKIPSRDVEAARKLIEDAGYTADANGIYFSCELTTFDSGDFKDSAIVIQDSLKQVGIDVKLNVLEMGAWMTKVIDDYNFDIALCSGGQGPDVSAIRNRVHSEGSLNLTKYNNPALDEALNEGVKVFSEEERAPYYKEAQQIMHDDVPIVILKDFTAVYPVKSYIHNSPFEPEMASLYGTYEMAKVWMDPQ</sequence>
<comment type="subcellular location">
    <subcellularLocation>
        <location evidence="1">Cell membrane</location>
        <topology evidence="1">Lipid-anchor</topology>
    </subcellularLocation>
</comment>
<dbReference type="PROSITE" id="PS01040">
    <property type="entry name" value="SBP_BACTERIAL_5"/>
    <property type="match status" value="1"/>
</dbReference>
<dbReference type="SUPFAM" id="SSF53850">
    <property type="entry name" value="Periplasmic binding protein-like II"/>
    <property type="match status" value="1"/>
</dbReference>
<dbReference type="CDD" id="cd08517">
    <property type="entry name" value="PBP2_NikA_DppA_OppA_like_13"/>
    <property type="match status" value="1"/>
</dbReference>
<evidence type="ECO:0000313" key="9">
    <source>
        <dbReference type="Proteomes" id="UP000005950"/>
    </source>
</evidence>
<keyword evidence="4 6" id="KW-0732">Signal</keyword>
<dbReference type="GO" id="GO:0042597">
    <property type="term" value="C:periplasmic space"/>
    <property type="evidence" value="ECO:0007669"/>
    <property type="project" value="UniProtKB-ARBA"/>
</dbReference>
<evidence type="ECO:0000256" key="6">
    <source>
        <dbReference type="SAM" id="SignalP"/>
    </source>
</evidence>
<name>B9YA07_9FIRM</name>